<feature type="signal peptide" evidence="1">
    <location>
        <begin position="1"/>
        <end position="22"/>
    </location>
</feature>
<dbReference type="AlphaFoldDB" id="A0A927J9R0"/>
<keyword evidence="1" id="KW-0732">Signal</keyword>
<sequence length="152" mass="15671">MKFSTRAASLAAGAALALTAFGGVAGASPSSGVESQEVGAFEVPFSVWGGMGNTTGFSFRMIEIDPGGYTGWHWHEMPVYGYVASGTLTRIYSDCAERVDPMGSLIEEVPGEGASHVGINRGDDPLVLYVLYASADGGPTTISVDDPGCGVE</sequence>
<evidence type="ECO:0000256" key="1">
    <source>
        <dbReference type="SAM" id="SignalP"/>
    </source>
</evidence>
<protein>
    <submittedName>
        <fullName evidence="3">Cupin domain-containing protein</fullName>
    </submittedName>
</protein>
<keyword evidence="4" id="KW-1185">Reference proteome</keyword>
<dbReference type="InterPro" id="IPR011051">
    <property type="entry name" value="RmlC_Cupin_sf"/>
</dbReference>
<proteinExistence type="predicted"/>
<dbReference type="Gene3D" id="2.60.120.10">
    <property type="entry name" value="Jelly Rolls"/>
    <property type="match status" value="1"/>
</dbReference>
<dbReference type="InterPro" id="IPR014710">
    <property type="entry name" value="RmlC-like_jellyroll"/>
</dbReference>
<feature type="chain" id="PRO_5039103269" evidence="1">
    <location>
        <begin position="23"/>
        <end position="152"/>
    </location>
</feature>
<feature type="domain" description="Cupin type-2" evidence="2">
    <location>
        <begin position="61"/>
        <end position="132"/>
    </location>
</feature>
<evidence type="ECO:0000313" key="4">
    <source>
        <dbReference type="Proteomes" id="UP000642993"/>
    </source>
</evidence>
<gene>
    <name evidence="3" type="ORF">HT102_01150</name>
</gene>
<evidence type="ECO:0000259" key="2">
    <source>
        <dbReference type="Pfam" id="PF07883"/>
    </source>
</evidence>
<organism evidence="3 4">
    <name type="scientific">Lolliginicoccus lacisalsi</name>
    <dbReference type="NCBI Taxonomy" id="2742202"/>
    <lineage>
        <taxon>Bacteria</taxon>
        <taxon>Bacillati</taxon>
        <taxon>Actinomycetota</taxon>
        <taxon>Actinomycetes</taxon>
        <taxon>Mycobacteriales</taxon>
        <taxon>Hoyosellaceae</taxon>
        <taxon>Lolliginicoccus</taxon>
    </lineage>
</organism>
<comment type="caution">
    <text evidence="3">The sequence shown here is derived from an EMBL/GenBank/DDBJ whole genome shotgun (WGS) entry which is preliminary data.</text>
</comment>
<dbReference type="Pfam" id="PF07883">
    <property type="entry name" value="Cupin_2"/>
    <property type="match status" value="1"/>
</dbReference>
<accession>A0A927J9R0</accession>
<dbReference type="SUPFAM" id="SSF51182">
    <property type="entry name" value="RmlC-like cupins"/>
    <property type="match status" value="1"/>
</dbReference>
<dbReference type="InterPro" id="IPR013096">
    <property type="entry name" value="Cupin_2"/>
</dbReference>
<name>A0A927J9R0_9ACTN</name>
<dbReference type="Proteomes" id="UP000642993">
    <property type="component" value="Unassembled WGS sequence"/>
</dbReference>
<dbReference type="EMBL" id="JACYWE010000001">
    <property type="protein sequence ID" value="MBD8505096.1"/>
    <property type="molecule type" value="Genomic_DNA"/>
</dbReference>
<reference evidence="3" key="1">
    <citation type="submission" date="2020-09" db="EMBL/GenBank/DDBJ databases">
        <title>Hoyosella lacisalsi sp. nov., a halotolerant actinobacterium isolated from soil of Lake Gudzhirganskoe.</title>
        <authorList>
            <person name="Yang Q."/>
            <person name="Guo P.Y."/>
            <person name="Liu S.W."/>
            <person name="Li F.N."/>
            <person name="Sun C.H."/>
        </authorList>
    </citation>
    <scope>NUCLEOTIDE SEQUENCE</scope>
    <source>
        <strain evidence="3">G463</strain>
    </source>
</reference>
<dbReference type="RefSeq" id="WP_192037574.1">
    <property type="nucleotide sequence ID" value="NZ_JACYWE010000001.1"/>
</dbReference>
<evidence type="ECO:0000313" key="3">
    <source>
        <dbReference type="EMBL" id="MBD8505096.1"/>
    </source>
</evidence>